<reference evidence="6 7" key="1">
    <citation type="submission" date="2024-08" db="EMBL/GenBank/DDBJ databases">
        <authorList>
            <person name="Ishaq N."/>
        </authorList>
    </citation>
    <scope>NUCLEOTIDE SEQUENCE [LARGE SCALE GENOMIC DNA]</scope>
    <source>
        <strain evidence="6 7">DSM 18651</strain>
    </source>
</reference>
<dbReference type="Pfam" id="PF12833">
    <property type="entry name" value="HTH_18"/>
    <property type="match status" value="1"/>
</dbReference>
<feature type="compositionally biased region" description="Basic and acidic residues" evidence="4">
    <location>
        <begin position="328"/>
        <end position="345"/>
    </location>
</feature>
<dbReference type="InterPro" id="IPR020449">
    <property type="entry name" value="Tscrpt_reg_AraC-type_HTH"/>
</dbReference>
<dbReference type="InterPro" id="IPR009057">
    <property type="entry name" value="Homeodomain-like_sf"/>
</dbReference>
<evidence type="ECO:0000313" key="6">
    <source>
        <dbReference type="EMBL" id="MFA0810659.1"/>
    </source>
</evidence>
<sequence>MAENGHTTIATWVLPIIETLKPYCSPREVLQKASISACGIEDTNRRIPLENMKKLWDLAESLSRNDCIGLQVAKHVNHTNLHALSYAHLASSSIRESLERSSRFSEVVSTAMRISIRDEQHEVIVSLLKVEGLHYEPSIHAVDAFIALLIKSCRKISPDIHKHLIAINLTRTKPVNPEHHRMMYRCPVGFSANTCEIRLKRDFVDRRICSGNNELAHINEQALTNYLARLRKNDIISITNKILIDLMPTGDLSQEIVAKTIGISCRSLHRKLKEKGSSYQAILDKTRKHQAIHYLKQQELPVTSITYKLGFSDTSSFSRSFKKWTGKSPREFRKHGQQEEHSTSE</sequence>
<dbReference type="PANTHER" id="PTHR47894:SF1">
    <property type="entry name" value="HTH-TYPE TRANSCRIPTIONAL REGULATOR VQSM"/>
    <property type="match status" value="1"/>
</dbReference>
<proteinExistence type="predicted"/>
<dbReference type="InterPro" id="IPR032687">
    <property type="entry name" value="AraC-type_N"/>
</dbReference>
<keyword evidence="2" id="KW-0238">DNA-binding</keyword>
<dbReference type="SMART" id="SM00342">
    <property type="entry name" value="HTH_ARAC"/>
    <property type="match status" value="1"/>
</dbReference>
<dbReference type="EMBL" id="JBGMEK010000010">
    <property type="protein sequence ID" value="MFA0810659.1"/>
    <property type="molecule type" value="Genomic_DNA"/>
</dbReference>
<gene>
    <name evidence="6" type="ORF">ACCI49_06975</name>
</gene>
<dbReference type="Proteomes" id="UP001569428">
    <property type="component" value="Unassembled WGS sequence"/>
</dbReference>
<dbReference type="InterPro" id="IPR018060">
    <property type="entry name" value="HTH_AraC"/>
</dbReference>
<dbReference type="PRINTS" id="PR00032">
    <property type="entry name" value="HTHARAC"/>
</dbReference>
<dbReference type="SUPFAM" id="SSF46689">
    <property type="entry name" value="Homeodomain-like"/>
    <property type="match status" value="1"/>
</dbReference>
<evidence type="ECO:0000256" key="3">
    <source>
        <dbReference type="ARBA" id="ARBA00023163"/>
    </source>
</evidence>
<accession>A0ABV4NXC2</accession>
<comment type="caution">
    <text evidence="6">The sequence shown here is derived from an EMBL/GenBank/DDBJ whole genome shotgun (WGS) entry which is preliminary data.</text>
</comment>
<evidence type="ECO:0000259" key="5">
    <source>
        <dbReference type="PROSITE" id="PS01124"/>
    </source>
</evidence>
<evidence type="ECO:0000256" key="2">
    <source>
        <dbReference type="ARBA" id="ARBA00023125"/>
    </source>
</evidence>
<dbReference type="RefSeq" id="WP_371838231.1">
    <property type="nucleotide sequence ID" value="NZ_JBGMEK010000010.1"/>
</dbReference>
<keyword evidence="7" id="KW-1185">Reference proteome</keyword>
<dbReference type="Gene3D" id="1.10.10.60">
    <property type="entry name" value="Homeodomain-like"/>
    <property type="match status" value="1"/>
</dbReference>
<evidence type="ECO:0000313" key="7">
    <source>
        <dbReference type="Proteomes" id="UP001569428"/>
    </source>
</evidence>
<dbReference type="PROSITE" id="PS01124">
    <property type="entry name" value="HTH_ARAC_FAMILY_2"/>
    <property type="match status" value="1"/>
</dbReference>
<evidence type="ECO:0000256" key="4">
    <source>
        <dbReference type="SAM" id="MobiDB-lite"/>
    </source>
</evidence>
<evidence type="ECO:0000256" key="1">
    <source>
        <dbReference type="ARBA" id="ARBA00023015"/>
    </source>
</evidence>
<name>A0ABV4NXC2_9GAMM</name>
<feature type="domain" description="HTH araC/xylS-type" evidence="5">
    <location>
        <begin position="236"/>
        <end position="335"/>
    </location>
</feature>
<feature type="region of interest" description="Disordered" evidence="4">
    <location>
        <begin position="317"/>
        <end position="345"/>
    </location>
</feature>
<keyword evidence="3" id="KW-0804">Transcription</keyword>
<organism evidence="6 7">
    <name type="scientific">Microbulbifer epialgicus</name>
    <dbReference type="NCBI Taxonomy" id="393907"/>
    <lineage>
        <taxon>Bacteria</taxon>
        <taxon>Pseudomonadati</taxon>
        <taxon>Pseudomonadota</taxon>
        <taxon>Gammaproteobacteria</taxon>
        <taxon>Cellvibrionales</taxon>
        <taxon>Microbulbiferaceae</taxon>
        <taxon>Microbulbifer</taxon>
    </lineage>
</organism>
<protein>
    <submittedName>
        <fullName evidence="6">AraC family transcriptional regulator ligand-binding domain-containing protein</fullName>
    </submittedName>
</protein>
<dbReference type="Pfam" id="PF12625">
    <property type="entry name" value="Arabinose_bd"/>
    <property type="match status" value="1"/>
</dbReference>
<dbReference type="PANTHER" id="PTHR47894">
    <property type="entry name" value="HTH-TYPE TRANSCRIPTIONAL REGULATOR GADX"/>
    <property type="match status" value="1"/>
</dbReference>
<keyword evidence="1" id="KW-0805">Transcription regulation</keyword>